<evidence type="ECO:0000256" key="2">
    <source>
        <dbReference type="SAM" id="Phobius"/>
    </source>
</evidence>
<dbReference type="PANTHER" id="PTHR34562">
    <property type="entry name" value="WPP DOMAIN-INTERACTING PROTEIN 2"/>
    <property type="match status" value="1"/>
</dbReference>
<evidence type="ECO:0000313" key="3">
    <source>
        <dbReference type="EMBL" id="KAL0328615.1"/>
    </source>
</evidence>
<feature type="transmembrane region" description="Helical" evidence="2">
    <location>
        <begin position="415"/>
        <end position="434"/>
    </location>
</feature>
<dbReference type="AlphaFoldDB" id="A0AAW2MDI9"/>
<feature type="compositionally biased region" description="Polar residues" evidence="1">
    <location>
        <begin position="1"/>
        <end position="11"/>
    </location>
</feature>
<gene>
    <name evidence="3" type="ORF">Scaly_2294100</name>
</gene>
<accession>A0AAW2MDI9</accession>
<keyword evidence="2" id="KW-1133">Transmembrane helix</keyword>
<protein>
    <submittedName>
        <fullName evidence="3">WPP domain-interacting protein 2</fullName>
    </submittedName>
</protein>
<organism evidence="3">
    <name type="scientific">Sesamum calycinum</name>
    <dbReference type="NCBI Taxonomy" id="2727403"/>
    <lineage>
        <taxon>Eukaryota</taxon>
        <taxon>Viridiplantae</taxon>
        <taxon>Streptophyta</taxon>
        <taxon>Embryophyta</taxon>
        <taxon>Tracheophyta</taxon>
        <taxon>Spermatophyta</taxon>
        <taxon>Magnoliopsida</taxon>
        <taxon>eudicotyledons</taxon>
        <taxon>Gunneridae</taxon>
        <taxon>Pentapetalae</taxon>
        <taxon>asterids</taxon>
        <taxon>lamiids</taxon>
        <taxon>Lamiales</taxon>
        <taxon>Pedaliaceae</taxon>
        <taxon>Sesamum</taxon>
    </lineage>
</organism>
<sequence>MEMHELSNSAAHPSKRPQVYAERQQKTEDSVPSVPPMVGGLDIFALLGDSGLALGPSVDAGTDSENSEDRSSKSSTAASIPKTKYEIPMVMGFPHDKSGMRSTSGKNLTHSVQRSQQGKGRIEAIKKARGERVKLEKENSHSSVESDSRSSNFVFMQGKYTNSNGIRSERPVHHDGENGDEVQGSERQVSDGLRGGYTRDDEGGYEDSSPGHAVANSSWEVKKERCDNHGNSSDQDPLAETISALQAAQDSLEKEVLKFKEIISDASGNDAVLDTHPGSKDVEQKLQETCSEQFPSGEGVQSFPCAVQSEVVETANRDVETELEYLFMQKIEAEVEHLLISTTVQKLKLAAVDQITILKEQKALAPDQTQILDKLGDKGNKAATHEKETEKLEIFCEDLASADETLRLRKKVRKYTSYFLVQLLTLVILAVFLLQSPPNYGGVVPT</sequence>
<feature type="compositionally biased region" description="Basic and acidic residues" evidence="1">
    <location>
        <begin position="167"/>
        <end position="177"/>
    </location>
</feature>
<dbReference type="EMBL" id="JACGWM010000014">
    <property type="protein sequence ID" value="KAL0328615.1"/>
    <property type="molecule type" value="Genomic_DNA"/>
</dbReference>
<keyword evidence="2" id="KW-0812">Transmembrane</keyword>
<name>A0AAW2MDI9_9LAMI</name>
<comment type="caution">
    <text evidence="3">The sequence shown here is derived from an EMBL/GenBank/DDBJ whole genome shotgun (WGS) entry which is preliminary data.</text>
</comment>
<evidence type="ECO:0000256" key="1">
    <source>
        <dbReference type="SAM" id="MobiDB-lite"/>
    </source>
</evidence>
<keyword evidence="2" id="KW-0472">Membrane</keyword>
<feature type="region of interest" description="Disordered" evidence="1">
    <location>
        <begin position="162"/>
        <end position="236"/>
    </location>
</feature>
<feature type="compositionally biased region" description="Polar residues" evidence="1">
    <location>
        <begin position="100"/>
        <end position="118"/>
    </location>
</feature>
<reference evidence="3" key="2">
    <citation type="journal article" date="2024" name="Plant">
        <title>Genomic evolution and insights into agronomic trait innovations of Sesamum species.</title>
        <authorList>
            <person name="Miao H."/>
            <person name="Wang L."/>
            <person name="Qu L."/>
            <person name="Liu H."/>
            <person name="Sun Y."/>
            <person name="Le M."/>
            <person name="Wang Q."/>
            <person name="Wei S."/>
            <person name="Zheng Y."/>
            <person name="Lin W."/>
            <person name="Duan Y."/>
            <person name="Cao H."/>
            <person name="Xiong S."/>
            <person name="Wang X."/>
            <person name="Wei L."/>
            <person name="Li C."/>
            <person name="Ma Q."/>
            <person name="Ju M."/>
            <person name="Zhao R."/>
            <person name="Li G."/>
            <person name="Mu C."/>
            <person name="Tian Q."/>
            <person name="Mei H."/>
            <person name="Zhang T."/>
            <person name="Gao T."/>
            <person name="Zhang H."/>
        </authorList>
    </citation>
    <scope>NUCLEOTIDE SEQUENCE</scope>
    <source>
        <strain evidence="3">KEN8</strain>
    </source>
</reference>
<reference evidence="3" key="1">
    <citation type="submission" date="2020-06" db="EMBL/GenBank/DDBJ databases">
        <authorList>
            <person name="Li T."/>
            <person name="Hu X."/>
            <person name="Zhang T."/>
            <person name="Song X."/>
            <person name="Zhang H."/>
            <person name="Dai N."/>
            <person name="Sheng W."/>
            <person name="Hou X."/>
            <person name="Wei L."/>
        </authorList>
    </citation>
    <scope>NUCLEOTIDE SEQUENCE</scope>
    <source>
        <strain evidence="3">KEN8</strain>
        <tissue evidence="3">Leaf</tissue>
    </source>
</reference>
<feature type="region of interest" description="Disordered" evidence="1">
    <location>
        <begin position="99"/>
        <end position="149"/>
    </location>
</feature>
<dbReference type="PANTHER" id="PTHR34562:SF8">
    <property type="entry name" value="WPP DOMAIN-INTERACTING PROTEIN 1"/>
    <property type="match status" value="1"/>
</dbReference>
<dbReference type="InterPro" id="IPR044696">
    <property type="entry name" value="WIP1/2/3"/>
</dbReference>
<feature type="region of interest" description="Disordered" evidence="1">
    <location>
        <begin position="56"/>
        <end position="82"/>
    </location>
</feature>
<feature type="region of interest" description="Disordered" evidence="1">
    <location>
        <begin position="1"/>
        <end position="39"/>
    </location>
</feature>
<proteinExistence type="predicted"/>
<feature type="compositionally biased region" description="Basic and acidic residues" evidence="1">
    <location>
        <begin position="120"/>
        <end position="148"/>
    </location>
</feature>